<reference evidence="3 4" key="1">
    <citation type="journal article" date="2014" name="Mol. Biol. Evol.">
        <title>Massive expansion of Ubiquitination-related gene families within the Chlamydiae.</title>
        <authorList>
            <person name="Domman D."/>
            <person name="Collingro A."/>
            <person name="Lagkouvardos I."/>
            <person name="Gehre L."/>
            <person name="Weinmaier T."/>
            <person name="Rattei T."/>
            <person name="Subtil A."/>
            <person name="Horn M."/>
        </authorList>
    </citation>
    <scope>NUCLEOTIDE SEQUENCE [LARGE SCALE GENOMIC DNA]</scope>
    <source>
        <strain evidence="3 4">EI2</strain>
    </source>
</reference>
<feature type="transmembrane region" description="Helical" evidence="1">
    <location>
        <begin position="149"/>
        <end position="172"/>
    </location>
</feature>
<feature type="transmembrane region" description="Helical" evidence="1">
    <location>
        <begin position="192"/>
        <end position="211"/>
    </location>
</feature>
<dbReference type="InterPro" id="IPR041017">
    <property type="entry name" value="Thioredoxin_10"/>
</dbReference>
<feature type="transmembrane region" description="Helical" evidence="1">
    <location>
        <begin position="119"/>
        <end position="142"/>
    </location>
</feature>
<feature type="transmembrane region" description="Helical" evidence="1">
    <location>
        <begin position="42"/>
        <end position="64"/>
    </location>
</feature>
<sequence>MLLLTLFAFLIGIVTVLSIPLSSILSRLDLPERNKKEKVMVVTLSWMGTFLVGFWLLTILVASFEIAFITLRYTAVLWIAFCGLVLVFPTFTSLFAKFLEISLQSFPQIFSVSSKYNGLWGGLLGFLWSPIALFFLAPLVTFVTSTDTIFMLLILALVYALGVSFSLCLFLYDLHVNKLTLIQLGEKLRLGMGLGLIILAVILAFNWNTFFGRTMLHDLPDMQIENHQSANQQLRSFDIDHPNFPNLSSNPFSNKLVKTSVEITPDIYLGYEQENSFMQMPQLLPNIVYFYKDIFDAVSLNQVALRGKWEAHERDILSQSQSSQLKVNFQAEQVYVLLGGKSFFPIQLIIDGKPLKSEYYTKDMNENGEIFVNQERLYQLLDLKSRLGRHELILTIPQGIKVYAFTFGANH</sequence>
<dbReference type="Gene3D" id="2.60.120.260">
    <property type="entry name" value="Galactose-binding domain-like"/>
    <property type="match status" value="1"/>
</dbReference>
<keyword evidence="1" id="KW-0812">Transmembrane</keyword>
<evidence type="ECO:0000256" key="1">
    <source>
        <dbReference type="SAM" id="Phobius"/>
    </source>
</evidence>
<name>A0A0C1JKM5_9BACT</name>
<feature type="domain" description="DipZ thioredoxin-like C-terminal" evidence="2">
    <location>
        <begin position="264"/>
        <end position="408"/>
    </location>
</feature>
<comment type="caution">
    <text evidence="3">The sequence shown here is derived from an EMBL/GenBank/DDBJ whole genome shotgun (WGS) entry which is preliminary data.</text>
</comment>
<evidence type="ECO:0000313" key="4">
    <source>
        <dbReference type="Proteomes" id="UP000031465"/>
    </source>
</evidence>
<evidence type="ECO:0000259" key="2">
    <source>
        <dbReference type="Pfam" id="PF17991"/>
    </source>
</evidence>
<keyword evidence="1" id="KW-0472">Membrane</keyword>
<feature type="transmembrane region" description="Helical" evidence="1">
    <location>
        <begin position="76"/>
        <end position="99"/>
    </location>
</feature>
<dbReference type="AlphaFoldDB" id="A0A0C1JKM5"/>
<evidence type="ECO:0000313" key="3">
    <source>
        <dbReference type="EMBL" id="KIC71845.1"/>
    </source>
</evidence>
<dbReference type="Pfam" id="PF17991">
    <property type="entry name" value="Thioredoxin_10"/>
    <property type="match status" value="1"/>
</dbReference>
<accession>A0A0C1JKM5</accession>
<gene>
    <name evidence="3" type="ORF">DB44_CW00180</name>
</gene>
<protein>
    <recommendedName>
        <fullName evidence="2">DipZ thioredoxin-like C-terminal domain-containing protein</fullName>
    </recommendedName>
</protein>
<proteinExistence type="predicted"/>
<keyword evidence="1" id="KW-1133">Transmembrane helix</keyword>
<organism evidence="3 4">
    <name type="scientific">Candidatus Protochlamydia amoebophila</name>
    <dbReference type="NCBI Taxonomy" id="362787"/>
    <lineage>
        <taxon>Bacteria</taxon>
        <taxon>Pseudomonadati</taxon>
        <taxon>Chlamydiota</taxon>
        <taxon>Chlamydiia</taxon>
        <taxon>Parachlamydiales</taxon>
        <taxon>Parachlamydiaceae</taxon>
        <taxon>Candidatus Protochlamydia</taxon>
    </lineage>
</organism>
<dbReference type="EMBL" id="JSAN01000069">
    <property type="protein sequence ID" value="KIC71845.1"/>
    <property type="molecule type" value="Genomic_DNA"/>
</dbReference>
<dbReference type="PATRIC" id="fig|362787.3.peg.1097"/>
<dbReference type="Proteomes" id="UP000031465">
    <property type="component" value="Unassembled WGS sequence"/>
</dbReference>
<dbReference type="RefSeq" id="WP_039358332.1">
    <property type="nucleotide sequence ID" value="NZ_JSAN01000069.1"/>
</dbReference>